<comment type="caution">
    <text evidence="2">The sequence shown here is derived from an EMBL/GenBank/DDBJ whole genome shotgun (WGS) entry which is preliminary data.</text>
</comment>
<sequence>MKRILVSVCAAIATTALVAVAPAGARAGTTGETMAERPAAAKKNPGISLDVINSLPAELRNDPTLVVDSSYEIGTPIVRPDGTPVPGQSRAAMAAAAACGRRGGTVVAVGTGRWSGVSKSGCSILGRPGWVVGYSWARAQNVRSTGCVQGLGFNARGQATWQAIGICGTSGRRGVPWGNVLATPKVRARTAVIPLGFVATWRH</sequence>
<proteinExistence type="predicted"/>
<dbReference type="RefSeq" id="WP_185044248.1">
    <property type="nucleotide sequence ID" value="NZ_BAABFG010000005.1"/>
</dbReference>
<keyword evidence="3" id="KW-1185">Reference proteome</keyword>
<dbReference type="Proteomes" id="UP000546162">
    <property type="component" value="Unassembled WGS sequence"/>
</dbReference>
<evidence type="ECO:0000313" key="2">
    <source>
        <dbReference type="EMBL" id="MBB4744029.1"/>
    </source>
</evidence>
<gene>
    <name evidence="2" type="ORF">BJY16_007488</name>
</gene>
<feature type="chain" id="PRO_5039620349" description="Secreted protein" evidence="1">
    <location>
        <begin position="22"/>
        <end position="203"/>
    </location>
</feature>
<protein>
    <recommendedName>
        <fullName evidence="4">Secreted protein</fullName>
    </recommendedName>
</protein>
<evidence type="ECO:0008006" key="4">
    <source>
        <dbReference type="Google" id="ProtNLM"/>
    </source>
</evidence>
<accession>A0A7W7H566</accession>
<organism evidence="2 3">
    <name type="scientific">Actinoplanes octamycinicus</name>
    <dbReference type="NCBI Taxonomy" id="135948"/>
    <lineage>
        <taxon>Bacteria</taxon>
        <taxon>Bacillati</taxon>
        <taxon>Actinomycetota</taxon>
        <taxon>Actinomycetes</taxon>
        <taxon>Micromonosporales</taxon>
        <taxon>Micromonosporaceae</taxon>
        <taxon>Actinoplanes</taxon>
    </lineage>
</organism>
<dbReference type="AlphaFoldDB" id="A0A7W7H566"/>
<evidence type="ECO:0000313" key="3">
    <source>
        <dbReference type="Proteomes" id="UP000546162"/>
    </source>
</evidence>
<evidence type="ECO:0000256" key="1">
    <source>
        <dbReference type="SAM" id="SignalP"/>
    </source>
</evidence>
<dbReference type="EMBL" id="JACHNB010000001">
    <property type="protein sequence ID" value="MBB4744029.1"/>
    <property type="molecule type" value="Genomic_DNA"/>
</dbReference>
<keyword evidence="1" id="KW-0732">Signal</keyword>
<name>A0A7W7H566_9ACTN</name>
<reference evidence="2 3" key="1">
    <citation type="submission" date="2020-08" db="EMBL/GenBank/DDBJ databases">
        <title>Sequencing the genomes of 1000 actinobacteria strains.</title>
        <authorList>
            <person name="Klenk H.-P."/>
        </authorList>
    </citation>
    <scope>NUCLEOTIDE SEQUENCE [LARGE SCALE GENOMIC DNA]</scope>
    <source>
        <strain evidence="2 3">DSM 45809</strain>
    </source>
</reference>
<feature type="signal peptide" evidence="1">
    <location>
        <begin position="1"/>
        <end position="21"/>
    </location>
</feature>